<keyword evidence="5 7" id="KW-1133">Transmembrane helix</keyword>
<comment type="subcellular location">
    <subcellularLocation>
        <location evidence="1">Cell membrane</location>
        <topology evidence="1">Multi-pass membrane protein</topology>
    </subcellularLocation>
</comment>
<dbReference type="InterPro" id="IPR011701">
    <property type="entry name" value="MFS"/>
</dbReference>
<feature type="transmembrane region" description="Helical" evidence="7">
    <location>
        <begin position="228"/>
        <end position="246"/>
    </location>
</feature>
<keyword evidence="4 7" id="KW-0812">Transmembrane</keyword>
<dbReference type="OrthoDB" id="9793283at2"/>
<dbReference type="Gene3D" id="1.20.1250.20">
    <property type="entry name" value="MFS general substrate transporter like domains"/>
    <property type="match status" value="1"/>
</dbReference>
<evidence type="ECO:0000259" key="8">
    <source>
        <dbReference type="PROSITE" id="PS50850"/>
    </source>
</evidence>
<evidence type="ECO:0000256" key="3">
    <source>
        <dbReference type="ARBA" id="ARBA00022475"/>
    </source>
</evidence>
<dbReference type="InterPro" id="IPR036259">
    <property type="entry name" value="MFS_trans_sf"/>
</dbReference>
<name>A0A401UL84_9CLOT</name>
<dbReference type="SUPFAM" id="SSF103473">
    <property type="entry name" value="MFS general substrate transporter"/>
    <property type="match status" value="1"/>
</dbReference>
<dbReference type="RefSeq" id="WP_125000714.1">
    <property type="nucleotide sequence ID" value="NZ_BHYK01000009.1"/>
</dbReference>
<keyword evidence="6 7" id="KW-0472">Membrane</keyword>
<dbReference type="GO" id="GO:0005886">
    <property type="term" value="C:plasma membrane"/>
    <property type="evidence" value="ECO:0007669"/>
    <property type="project" value="UniProtKB-SubCell"/>
</dbReference>
<reference evidence="9 10" key="1">
    <citation type="submission" date="2018-11" db="EMBL/GenBank/DDBJ databases">
        <title>Genome sequencing and assembly of Clostridium tagluense strain A121.</title>
        <authorList>
            <person name="Murakami T."/>
            <person name="Segawa T."/>
            <person name="Shcherbakova V.A."/>
            <person name="Mori H."/>
            <person name="Yoshimura Y."/>
        </authorList>
    </citation>
    <scope>NUCLEOTIDE SEQUENCE [LARGE SCALE GENOMIC DNA]</scope>
    <source>
        <strain evidence="9 10">A121</strain>
    </source>
</reference>
<dbReference type="PANTHER" id="PTHR23517:SF2">
    <property type="entry name" value="MULTIDRUG RESISTANCE PROTEIN MDTH"/>
    <property type="match status" value="1"/>
</dbReference>
<dbReference type="PANTHER" id="PTHR23517">
    <property type="entry name" value="RESISTANCE PROTEIN MDTM, PUTATIVE-RELATED-RELATED"/>
    <property type="match status" value="1"/>
</dbReference>
<feature type="transmembrane region" description="Helical" evidence="7">
    <location>
        <begin position="320"/>
        <end position="342"/>
    </location>
</feature>
<feature type="transmembrane region" description="Helical" evidence="7">
    <location>
        <begin position="105"/>
        <end position="123"/>
    </location>
</feature>
<keyword evidence="10" id="KW-1185">Reference proteome</keyword>
<protein>
    <submittedName>
        <fullName evidence="9">MFS transporter</fullName>
    </submittedName>
</protein>
<evidence type="ECO:0000313" key="9">
    <source>
        <dbReference type="EMBL" id="GCD10314.1"/>
    </source>
</evidence>
<feature type="transmembrane region" description="Helical" evidence="7">
    <location>
        <begin position="354"/>
        <end position="377"/>
    </location>
</feature>
<feature type="domain" description="Major facilitator superfamily (MFS) profile" evidence="8">
    <location>
        <begin position="16"/>
        <end position="410"/>
    </location>
</feature>
<proteinExistence type="predicted"/>
<feature type="transmembrane region" description="Helical" evidence="7">
    <location>
        <begin position="143"/>
        <end position="163"/>
    </location>
</feature>
<feature type="transmembrane region" description="Helical" evidence="7">
    <location>
        <begin position="21"/>
        <end position="41"/>
    </location>
</feature>
<keyword evidence="2" id="KW-0813">Transport</keyword>
<gene>
    <name evidence="9" type="ORF">Ctaglu_19370</name>
</gene>
<feature type="transmembrane region" description="Helical" evidence="7">
    <location>
        <begin position="383"/>
        <end position="404"/>
    </location>
</feature>
<evidence type="ECO:0000256" key="1">
    <source>
        <dbReference type="ARBA" id="ARBA00004651"/>
    </source>
</evidence>
<organism evidence="9 10">
    <name type="scientific">Clostridium tagluense</name>
    <dbReference type="NCBI Taxonomy" id="360422"/>
    <lineage>
        <taxon>Bacteria</taxon>
        <taxon>Bacillati</taxon>
        <taxon>Bacillota</taxon>
        <taxon>Clostridia</taxon>
        <taxon>Eubacteriales</taxon>
        <taxon>Clostridiaceae</taxon>
        <taxon>Clostridium</taxon>
    </lineage>
</organism>
<feature type="transmembrane region" description="Helical" evidence="7">
    <location>
        <begin position="47"/>
        <end position="70"/>
    </location>
</feature>
<comment type="caution">
    <text evidence="9">The sequence shown here is derived from an EMBL/GenBank/DDBJ whole genome shotgun (WGS) entry which is preliminary data.</text>
</comment>
<dbReference type="InterPro" id="IPR050171">
    <property type="entry name" value="MFS_Transporters"/>
</dbReference>
<feature type="transmembrane region" description="Helical" evidence="7">
    <location>
        <begin position="266"/>
        <end position="287"/>
    </location>
</feature>
<sequence>MRNSNILKTYSGLPRSIYIVFFARIINSMGSFVHPFLTLFLTKSMGLGLKTVGLFLMMSALSSIPGSLIGGKLSDHIGRKKIIIIFQGLAALCLIPCAFLGKSIIIPYLLILSSFFGGAVQPANSAMMADLTNTENRKSAYSLLYLGINIGFSLGPLIAGFLYNHYLKILFLGDAATTILSLILVAVFVEETLPAKTSTEDKVSNDFYNENEKAEEGSLLSVLLKRPYLIAFATISMIYSFMYSQFGFITPMQMDKLFSAEGPKLYGSIMAINGVVVVTMTTIIAAVTRRLRPIFNIALAGLFFSIGFGMLFLAKTFTVFVISTIVWTIGEILSATNSGVYIANHTPMSHRGRFNSVIPLITGAGFAIGPFMMSLFIKNREVNSAWLLVFFFGILASTCMYLLYLNEKKKEA</sequence>
<dbReference type="GO" id="GO:0022857">
    <property type="term" value="F:transmembrane transporter activity"/>
    <property type="evidence" value="ECO:0007669"/>
    <property type="project" value="InterPro"/>
</dbReference>
<evidence type="ECO:0000313" key="10">
    <source>
        <dbReference type="Proteomes" id="UP000287872"/>
    </source>
</evidence>
<dbReference type="PROSITE" id="PS50850">
    <property type="entry name" value="MFS"/>
    <property type="match status" value="1"/>
</dbReference>
<feature type="transmembrane region" description="Helical" evidence="7">
    <location>
        <begin position="82"/>
        <end position="99"/>
    </location>
</feature>
<dbReference type="Proteomes" id="UP000287872">
    <property type="component" value="Unassembled WGS sequence"/>
</dbReference>
<dbReference type="EMBL" id="BHYK01000009">
    <property type="protein sequence ID" value="GCD10314.1"/>
    <property type="molecule type" value="Genomic_DNA"/>
</dbReference>
<dbReference type="Pfam" id="PF07690">
    <property type="entry name" value="MFS_1"/>
    <property type="match status" value="1"/>
</dbReference>
<evidence type="ECO:0000256" key="2">
    <source>
        <dbReference type="ARBA" id="ARBA00022448"/>
    </source>
</evidence>
<dbReference type="InterPro" id="IPR020846">
    <property type="entry name" value="MFS_dom"/>
</dbReference>
<evidence type="ECO:0000256" key="4">
    <source>
        <dbReference type="ARBA" id="ARBA00022692"/>
    </source>
</evidence>
<keyword evidence="3" id="KW-1003">Cell membrane</keyword>
<evidence type="ECO:0000256" key="5">
    <source>
        <dbReference type="ARBA" id="ARBA00022989"/>
    </source>
</evidence>
<evidence type="ECO:0000256" key="7">
    <source>
        <dbReference type="SAM" id="Phobius"/>
    </source>
</evidence>
<feature type="transmembrane region" description="Helical" evidence="7">
    <location>
        <begin position="169"/>
        <end position="189"/>
    </location>
</feature>
<dbReference type="CDD" id="cd17329">
    <property type="entry name" value="MFS_MdtH_MDR_like"/>
    <property type="match status" value="1"/>
</dbReference>
<dbReference type="AlphaFoldDB" id="A0A401UL84"/>
<feature type="transmembrane region" description="Helical" evidence="7">
    <location>
        <begin position="294"/>
        <end position="314"/>
    </location>
</feature>
<evidence type="ECO:0000256" key="6">
    <source>
        <dbReference type="ARBA" id="ARBA00023136"/>
    </source>
</evidence>
<accession>A0A401UL84</accession>